<gene>
    <name evidence="1" type="ORF">MSG28_003997</name>
</gene>
<sequence length="89" mass="9109">MDIRRVKCWCGDVVAAESFAEGLEGGAEGEAEAAGGGDEGKVGRGGVRLVVHPALEAAAEGGGVGAEMLEYLFAERLGRIAQHLGHGLY</sequence>
<dbReference type="EMBL" id="CM046106">
    <property type="protein sequence ID" value="KAI8435763.1"/>
    <property type="molecule type" value="Genomic_DNA"/>
</dbReference>
<comment type="caution">
    <text evidence="1">The sequence shown here is derived from an EMBL/GenBank/DDBJ whole genome shotgun (WGS) entry which is preliminary data.</text>
</comment>
<reference evidence="1 2" key="1">
    <citation type="journal article" date="2022" name="Genome Biol. Evol.">
        <title>The Spruce Budworm Genome: Reconstructing the Evolutionary History of Antifreeze Proteins.</title>
        <authorList>
            <person name="Beliveau C."/>
            <person name="Gagne P."/>
            <person name="Picq S."/>
            <person name="Vernygora O."/>
            <person name="Keeling C.I."/>
            <person name="Pinkney K."/>
            <person name="Doucet D."/>
            <person name="Wen F."/>
            <person name="Johnston J.S."/>
            <person name="Maaroufi H."/>
            <person name="Boyle B."/>
            <person name="Laroche J."/>
            <person name="Dewar K."/>
            <person name="Juretic N."/>
            <person name="Blackburn G."/>
            <person name="Nisole A."/>
            <person name="Brunet B."/>
            <person name="Brandao M."/>
            <person name="Lumley L."/>
            <person name="Duan J."/>
            <person name="Quan G."/>
            <person name="Lucarotti C.J."/>
            <person name="Roe A.D."/>
            <person name="Sperling F.A.H."/>
            <person name="Levesque R.C."/>
            <person name="Cusson M."/>
        </authorList>
    </citation>
    <scope>NUCLEOTIDE SEQUENCE [LARGE SCALE GENOMIC DNA]</scope>
    <source>
        <strain evidence="1">Glfc:IPQL:Cfum</strain>
    </source>
</reference>
<name>A0ACC0KH67_CHOFU</name>
<proteinExistence type="predicted"/>
<accession>A0ACC0KH67</accession>
<evidence type="ECO:0000313" key="2">
    <source>
        <dbReference type="Proteomes" id="UP001064048"/>
    </source>
</evidence>
<organism evidence="1 2">
    <name type="scientific">Choristoneura fumiferana</name>
    <name type="common">Spruce budworm moth</name>
    <name type="synonym">Archips fumiferana</name>
    <dbReference type="NCBI Taxonomy" id="7141"/>
    <lineage>
        <taxon>Eukaryota</taxon>
        <taxon>Metazoa</taxon>
        <taxon>Ecdysozoa</taxon>
        <taxon>Arthropoda</taxon>
        <taxon>Hexapoda</taxon>
        <taxon>Insecta</taxon>
        <taxon>Pterygota</taxon>
        <taxon>Neoptera</taxon>
        <taxon>Endopterygota</taxon>
        <taxon>Lepidoptera</taxon>
        <taxon>Glossata</taxon>
        <taxon>Ditrysia</taxon>
        <taxon>Tortricoidea</taxon>
        <taxon>Tortricidae</taxon>
        <taxon>Tortricinae</taxon>
        <taxon>Choristoneura</taxon>
    </lineage>
</organism>
<dbReference type="Proteomes" id="UP001064048">
    <property type="component" value="Chromosome 6"/>
</dbReference>
<protein>
    <submittedName>
        <fullName evidence="1">Uncharacterized protein</fullName>
    </submittedName>
</protein>
<evidence type="ECO:0000313" key="1">
    <source>
        <dbReference type="EMBL" id="KAI8435763.1"/>
    </source>
</evidence>
<keyword evidence="2" id="KW-1185">Reference proteome</keyword>